<proteinExistence type="predicted"/>
<dbReference type="Gene3D" id="3.90.1570.10">
    <property type="entry name" value="tt1808, chain A"/>
    <property type="match status" value="1"/>
</dbReference>
<comment type="caution">
    <text evidence="3">The sequence shown here is derived from an EMBL/GenBank/DDBJ whole genome shotgun (WGS) entry which is preliminary data.</text>
</comment>
<organism evidence="3">
    <name type="scientific">Caldilineaceae bacterium SB0661_bin_32</name>
    <dbReference type="NCBI Taxonomy" id="2605255"/>
    <lineage>
        <taxon>Bacteria</taxon>
        <taxon>Bacillati</taxon>
        <taxon>Chloroflexota</taxon>
        <taxon>Caldilineae</taxon>
        <taxon>Caldilineales</taxon>
        <taxon>Caldilineaceae</taxon>
    </lineage>
</organism>
<dbReference type="Pfam" id="PF05685">
    <property type="entry name" value="Uma2"/>
    <property type="match status" value="1"/>
</dbReference>
<feature type="domain" description="Putative restriction endonuclease" evidence="2">
    <location>
        <begin position="44"/>
        <end position="199"/>
    </location>
</feature>
<keyword evidence="3" id="KW-0255">Endonuclease</keyword>
<reference evidence="3" key="1">
    <citation type="submission" date="2019-09" db="EMBL/GenBank/DDBJ databases">
        <title>Characterisation of the sponge microbiome using genome-centric metagenomics.</title>
        <authorList>
            <person name="Engelberts J.P."/>
            <person name="Robbins S.J."/>
            <person name="De Goeij J.M."/>
            <person name="Aranda M."/>
            <person name="Bell S.C."/>
            <person name="Webster N.S."/>
        </authorList>
    </citation>
    <scope>NUCLEOTIDE SEQUENCE</scope>
    <source>
        <strain evidence="3">SB0661_bin_32</strain>
    </source>
</reference>
<dbReference type="GO" id="GO:0004519">
    <property type="term" value="F:endonuclease activity"/>
    <property type="evidence" value="ECO:0007669"/>
    <property type="project" value="UniProtKB-KW"/>
</dbReference>
<evidence type="ECO:0000256" key="1">
    <source>
        <dbReference type="SAM" id="MobiDB-lite"/>
    </source>
</evidence>
<name>A0A6B1DDS3_9CHLR</name>
<dbReference type="EMBL" id="VXMH01000116">
    <property type="protein sequence ID" value="MYC97405.1"/>
    <property type="molecule type" value="Genomic_DNA"/>
</dbReference>
<evidence type="ECO:0000313" key="3">
    <source>
        <dbReference type="EMBL" id="MYC97405.1"/>
    </source>
</evidence>
<dbReference type="InterPro" id="IPR011335">
    <property type="entry name" value="Restrct_endonuc-II-like"/>
</dbReference>
<dbReference type="CDD" id="cd06260">
    <property type="entry name" value="DUF820-like"/>
    <property type="match status" value="1"/>
</dbReference>
<sequence>MCRTGQGTRVGRETRTRSMTAHPMETTTGIITGSDLLAMGDIGPCELIDGVIVKMSPAGGLHGFIELRLALLVGGFIRDRNVGFCMIGEVGIYIRRDPDRIRGADLAFWSHAKLPAGPPAGFVEVAPDLVVEILSPTDRWPDVHQKIDDYLSIGVDTLWIVDPEEETVFVYRSAAQRTALRSGDTLAGTGPLTGFTLPVSELFAI</sequence>
<keyword evidence="3" id="KW-0540">Nuclease</keyword>
<gene>
    <name evidence="3" type="ORF">F4X14_20830</name>
</gene>
<feature type="region of interest" description="Disordered" evidence="1">
    <location>
        <begin position="1"/>
        <end position="25"/>
    </location>
</feature>
<protein>
    <submittedName>
        <fullName evidence="3">Uma2 family endonuclease</fullName>
    </submittedName>
</protein>
<dbReference type="SUPFAM" id="SSF52980">
    <property type="entry name" value="Restriction endonuclease-like"/>
    <property type="match status" value="1"/>
</dbReference>
<dbReference type="AlphaFoldDB" id="A0A6B1DDS3"/>
<dbReference type="InterPro" id="IPR008538">
    <property type="entry name" value="Uma2"/>
</dbReference>
<keyword evidence="3" id="KW-0378">Hydrolase</keyword>
<accession>A0A6B1DDS3</accession>
<dbReference type="InterPro" id="IPR012296">
    <property type="entry name" value="Nuclease_put_TT1808"/>
</dbReference>
<dbReference type="PANTHER" id="PTHR34107">
    <property type="entry name" value="SLL0198 PROTEIN-RELATED"/>
    <property type="match status" value="1"/>
</dbReference>
<evidence type="ECO:0000259" key="2">
    <source>
        <dbReference type="Pfam" id="PF05685"/>
    </source>
</evidence>
<dbReference type="PANTHER" id="PTHR34107:SF1">
    <property type="entry name" value="SLL0198 PROTEIN"/>
    <property type="match status" value="1"/>
</dbReference>